<comment type="caution">
    <text evidence="5">The sequence shown here is derived from an EMBL/GenBank/DDBJ whole genome shotgun (WGS) entry which is preliminary data.</text>
</comment>
<evidence type="ECO:0000256" key="2">
    <source>
        <dbReference type="ARBA" id="ARBA00022801"/>
    </source>
</evidence>
<feature type="domain" description="PDZ" evidence="4">
    <location>
        <begin position="253"/>
        <end position="301"/>
    </location>
</feature>
<evidence type="ECO:0000256" key="1">
    <source>
        <dbReference type="ARBA" id="ARBA00022670"/>
    </source>
</evidence>
<evidence type="ECO:0000313" key="6">
    <source>
        <dbReference type="Proteomes" id="UP001595547"/>
    </source>
</evidence>
<dbReference type="Gene3D" id="2.40.10.120">
    <property type="match status" value="1"/>
</dbReference>
<gene>
    <name evidence="5" type="ORF">ACFOGH_10170</name>
</gene>
<dbReference type="PANTHER" id="PTHR43343:SF3">
    <property type="entry name" value="PROTEASE DO-LIKE 8, CHLOROPLASTIC"/>
    <property type="match status" value="1"/>
</dbReference>
<proteinExistence type="predicted"/>
<dbReference type="InterPro" id="IPR041489">
    <property type="entry name" value="PDZ_6"/>
</dbReference>
<keyword evidence="1" id="KW-0645">Protease</keyword>
<name>A0ABV7IXW0_9RHOB</name>
<dbReference type="InterPro" id="IPR051201">
    <property type="entry name" value="Chloro_Bact_Ser_Proteases"/>
</dbReference>
<dbReference type="InterPro" id="IPR036034">
    <property type="entry name" value="PDZ_sf"/>
</dbReference>
<feature type="signal peptide" evidence="3">
    <location>
        <begin position="1"/>
        <end position="49"/>
    </location>
</feature>
<dbReference type="SMART" id="SM00228">
    <property type="entry name" value="PDZ"/>
    <property type="match status" value="2"/>
</dbReference>
<sequence length="452" mass="46489">MTAFVTGDPDASAIALPPRPNPRIFMRICLTTFRRAICAFLLLAVPAQAADAPMLETAMAKVFTVHSADSEDRFLGSAFLWGDGTVAISNAHVVGAAQEVRLTDAAGQQQIGRVIAADPSRDVAVIAVTSGGQGGLIPAATPPQLGAEVWALGAPMDVEFSVTAGRVSGLDRQVEPASPIRMIQHDAALNPGSSGGPLVDATGALVGMNSQIADGSRMFIGIAYAIPARDLARIVQGLIAETLPPLPQLGLTARPVSRQLAEALGIAATGLLVDAITPASLAETAGLCPGDVILALNGAAIAKPGDLAFALEAAQQQGQLDLTVLRGGAVVILMADIATVDSPLTLRDISNPQRRKEYTLQDLGLTLNGARITAVRANSPALSAGLTATETILQIDGQAPQSQATESFAQPVLLLVQGATGTRHVLIDPWATGKSLHPVGGANVLDRDVVVF</sequence>
<dbReference type="InterPro" id="IPR001478">
    <property type="entry name" value="PDZ"/>
</dbReference>
<keyword evidence="3" id="KW-0732">Signal</keyword>
<dbReference type="InterPro" id="IPR001940">
    <property type="entry name" value="Peptidase_S1C"/>
</dbReference>
<dbReference type="PROSITE" id="PS50106">
    <property type="entry name" value="PDZ"/>
    <property type="match status" value="1"/>
</dbReference>
<dbReference type="Gene3D" id="2.30.42.10">
    <property type="match status" value="2"/>
</dbReference>
<dbReference type="RefSeq" id="WP_380072959.1">
    <property type="nucleotide sequence ID" value="NZ_JBHRTO010000001.1"/>
</dbReference>
<keyword evidence="6" id="KW-1185">Reference proteome</keyword>
<keyword evidence="2" id="KW-0378">Hydrolase</keyword>
<dbReference type="Proteomes" id="UP001595547">
    <property type="component" value="Unassembled WGS sequence"/>
</dbReference>
<evidence type="ECO:0000313" key="5">
    <source>
        <dbReference type="EMBL" id="MFC3181352.1"/>
    </source>
</evidence>
<dbReference type="SUPFAM" id="SSF50156">
    <property type="entry name" value="PDZ domain-like"/>
    <property type="match status" value="2"/>
</dbReference>
<evidence type="ECO:0000259" key="4">
    <source>
        <dbReference type="PROSITE" id="PS50106"/>
    </source>
</evidence>
<dbReference type="InterPro" id="IPR009003">
    <property type="entry name" value="Peptidase_S1_PA"/>
</dbReference>
<dbReference type="SUPFAM" id="SSF50494">
    <property type="entry name" value="Trypsin-like serine proteases"/>
    <property type="match status" value="1"/>
</dbReference>
<accession>A0ABV7IXW0</accession>
<dbReference type="Pfam" id="PF13365">
    <property type="entry name" value="Trypsin_2"/>
    <property type="match status" value="1"/>
</dbReference>
<reference evidence="6" key="1">
    <citation type="journal article" date="2019" name="Int. J. Syst. Evol. Microbiol.">
        <title>The Global Catalogue of Microorganisms (GCM) 10K type strain sequencing project: providing services to taxonomists for standard genome sequencing and annotation.</title>
        <authorList>
            <consortium name="The Broad Institute Genomics Platform"/>
            <consortium name="The Broad Institute Genome Sequencing Center for Infectious Disease"/>
            <person name="Wu L."/>
            <person name="Ma J."/>
        </authorList>
    </citation>
    <scope>NUCLEOTIDE SEQUENCE [LARGE SCALE GENOMIC DNA]</scope>
    <source>
        <strain evidence="6">KCTC 52039</strain>
    </source>
</reference>
<dbReference type="PRINTS" id="PR00834">
    <property type="entry name" value="PROTEASES2C"/>
</dbReference>
<dbReference type="Pfam" id="PF17820">
    <property type="entry name" value="PDZ_6"/>
    <property type="match status" value="1"/>
</dbReference>
<evidence type="ECO:0000256" key="3">
    <source>
        <dbReference type="SAM" id="SignalP"/>
    </source>
</evidence>
<protein>
    <submittedName>
        <fullName evidence="5">Trypsin-like peptidase domain-containing protein</fullName>
    </submittedName>
</protein>
<dbReference type="EMBL" id="JBHRTO010000001">
    <property type="protein sequence ID" value="MFC3181352.1"/>
    <property type="molecule type" value="Genomic_DNA"/>
</dbReference>
<feature type="chain" id="PRO_5047184714" evidence="3">
    <location>
        <begin position="50"/>
        <end position="452"/>
    </location>
</feature>
<dbReference type="PANTHER" id="PTHR43343">
    <property type="entry name" value="PEPTIDASE S12"/>
    <property type="match status" value="1"/>
</dbReference>
<organism evidence="5 6">
    <name type="scientific">Cypionkella sinensis</name>
    <dbReference type="NCBI Taxonomy" id="1756043"/>
    <lineage>
        <taxon>Bacteria</taxon>
        <taxon>Pseudomonadati</taxon>
        <taxon>Pseudomonadota</taxon>
        <taxon>Alphaproteobacteria</taxon>
        <taxon>Rhodobacterales</taxon>
        <taxon>Paracoccaceae</taxon>
        <taxon>Cypionkella</taxon>
    </lineage>
</organism>